<dbReference type="OrthoDB" id="9757917at2"/>
<evidence type="ECO:0000313" key="2">
    <source>
        <dbReference type="EMBL" id="TCP61737.1"/>
    </source>
</evidence>
<protein>
    <recommendedName>
        <fullName evidence="1">Swt1-like HEPN domain-containing protein</fullName>
    </recommendedName>
</protein>
<proteinExistence type="predicted"/>
<name>A0A4R2RHW2_9FIRM</name>
<dbReference type="Pfam" id="PF18731">
    <property type="entry name" value="HEPN_Swt1"/>
    <property type="match status" value="1"/>
</dbReference>
<organism evidence="2 3">
    <name type="scientific">Heliophilum fasciatum</name>
    <dbReference type="NCBI Taxonomy" id="35700"/>
    <lineage>
        <taxon>Bacteria</taxon>
        <taxon>Bacillati</taxon>
        <taxon>Bacillota</taxon>
        <taxon>Clostridia</taxon>
        <taxon>Eubacteriales</taxon>
        <taxon>Heliobacteriaceae</taxon>
        <taxon>Heliophilum</taxon>
    </lineage>
</organism>
<feature type="domain" description="Swt1-like HEPN" evidence="1">
    <location>
        <begin position="11"/>
        <end position="134"/>
    </location>
</feature>
<sequence>MESENAQVIFKALRVVTPALAHYVYRHLKNHFGEKWWDEGVYAKLREHQRRGLPVKGDDRTLLSKMDIHLSATIIVTIQWNDVFSKIVPIRFRTYCRELIDIRTFDSAHLGDEELDDRDVDRSMDTMRRIVAEINDQAAFDKLMLISPPRNQKVVEIFIEKPVEVIVEKPVEVIKEVIVEKPVEVIKPIEIIKETMLDVEKKGEKPKEKNLIPIRPFMLSELFIDFLNFLEPYREPIKMKNKNIIKNLLIEYANKVAGTREGDTFLRNLRQEFGGSLQALIHWLDHMRKIHDCSVIIDGSGCFRLGLLCNPLFTGLATRLNSYDDFDGPIVEKSFQEVIKRWWSEPELKDKFEQYLNDFYYNCDVDPHNYDDLALLIKVYLTELNGGMYPSVYCERFKSFVCGEK</sequence>
<dbReference type="EMBL" id="SLXT01000026">
    <property type="protein sequence ID" value="TCP61737.1"/>
    <property type="molecule type" value="Genomic_DNA"/>
</dbReference>
<gene>
    <name evidence="2" type="ORF">EDD73_1268</name>
</gene>
<keyword evidence="3" id="KW-1185">Reference proteome</keyword>
<dbReference type="AlphaFoldDB" id="A0A4R2RHW2"/>
<accession>A0A4R2RHW2</accession>
<reference evidence="2 3" key="1">
    <citation type="submission" date="2019-03" db="EMBL/GenBank/DDBJ databases">
        <title>Genomic Encyclopedia of Type Strains, Phase IV (KMG-IV): sequencing the most valuable type-strain genomes for metagenomic binning, comparative biology and taxonomic classification.</title>
        <authorList>
            <person name="Goeker M."/>
        </authorList>
    </citation>
    <scope>NUCLEOTIDE SEQUENCE [LARGE SCALE GENOMIC DNA]</scope>
    <source>
        <strain evidence="2 3">DSM 11170</strain>
    </source>
</reference>
<dbReference type="InterPro" id="IPR041650">
    <property type="entry name" value="HEPN_Swt1"/>
</dbReference>
<evidence type="ECO:0000313" key="3">
    <source>
        <dbReference type="Proteomes" id="UP000294813"/>
    </source>
</evidence>
<evidence type="ECO:0000259" key="1">
    <source>
        <dbReference type="Pfam" id="PF18731"/>
    </source>
</evidence>
<dbReference type="Proteomes" id="UP000294813">
    <property type="component" value="Unassembled WGS sequence"/>
</dbReference>
<comment type="caution">
    <text evidence="2">The sequence shown here is derived from an EMBL/GenBank/DDBJ whole genome shotgun (WGS) entry which is preliminary data.</text>
</comment>
<dbReference type="RefSeq" id="WP_131920251.1">
    <property type="nucleotide sequence ID" value="NZ_JAOQNU010000027.1"/>
</dbReference>